<evidence type="ECO:0000256" key="6">
    <source>
        <dbReference type="ARBA" id="ARBA00022723"/>
    </source>
</evidence>
<comment type="similarity">
    <text evidence="3 10">Belongs to the alpha-carbonic anhydrase family.</text>
</comment>
<dbReference type="InterPro" id="IPR023561">
    <property type="entry name" value="Carbonic_anhydrase_a-class"/>
</dbReference>
<evidence type="ECO:0000256" key="1">
    <source>
        <dbReference type="ARBA" id="ARBA00001947"/>
    </source>
</evidence>
<keyword evidence="14" id="KW-1185">Reference proteome</keyword>
<comment type="function">
    <text evidence="2 10">Reversible hydration of carbon dioxide.</text>
</comment>
<dbReference type="AlphaFoldDB" id="A0AAJ3TQM7"/>
<evidence type="ECO:0000256" key="10">
    <source>
        <dbReference type="RuleBase" id="RU367011"/>
    </source>
</evidence>
<name>A0AAJ3TQM7_9FLAO</name>
<dbReference type="GO" id="GO:0004089">
    <property type="term" value="F:carbonate dehydratase activity"/>
    <property type="evidence" value="ECO:0007669"/>
    <property type="project" value="UniProtKB-UniRule"/>
</dbReference>
<dbReference type="Proteomes" id="UP000190016">
    <property type="component" value="Unassembled WGS sequence"/>
</dbReference>
<dbReference type="Gene3D" id="3.10.200.10">
    <property type="entry name" value="Alpha carbonic anhydrase"/>
    <property type="match status" value="1"/>
</dbReference>
<dbReference type="Proteomes" id="UP000190816">
    <property type="component" value="Unassembled WGS sequence"/>
</dbReference>
<reference evidence="13 14" key="2">
    <citation type="submission" date="2016-07" db="EMBL/GenBank/DDBJ databases">
        <title>Revisiting the Taxonomy of the Elizabethkingia Genus based on Whole-Genome Sequencing, Optical Mapping, and MALDI-TOF.</title>
        <authorList>
            <person name="Nicholson A.C."/>
        </authorList>
    </citation>
    <scope>NUCLEOTIDE SEQUENCE [LARGE SCALE GENOMIC DNA]</scope>
    <source>
        <strain evidence="13 14">C1558</strain>
    </source>
</reference>
<dbReference type="PROSITE" id="PS00162">
    <property type="entry name" value="ALPHA_CA_1"/>
    <property type="match status" value="1"/>
</dbReference>
<evidence type="ECO:0000256" key="7">
    <source>
        <dbReference type="ARBA" id="ARBA00022833"/>
    </source>
</evidence>
<sequence>MNKIFFASFFLFYGLGFSQNHWGYEGDEAPEHWGKLPGNEKCNETGSQSPVNIVVSKVKHDSDLPKIGFEYRSAYIKDILDNGHSLQFDFKNGSYVVYNHKDYELVQFHAHEESEHTINGIRYPLELHFVHKAMDGAILVIGILVKEGKENSYFEKLSVFKDIAKNGKETTDIVFNPEKMFPKNKAYYTYLGSLTTPPCSDRVKWIVLKNPIEMTEDEIENISKYLPKRNNRPIQPLNGRTILEK</sequence>
<dbReference type="InterPro" id="IPR036398">
    <property type="entry name" value="CA_dom_sf"/>
</dbReference>
<dbReference type="EC" id="4.2.1.1" evidence="4 10"/>
<gene>
    <name evidence="12" type="ORF">BAY32_18930</name>
    <name evidence="13" type="ORF">BB021_17130</name>
</gene>
<proteinExistence type="inferred from homology"/>
<evidence type="ECO:0000256" key="3">
    <source>
        <dbReference type="ARBA" id="ARBA00010718"/>
    </source>
</evidence>
<evidence type="ECO:0000256" key="5">
    <source>
        <dbReference type="ARBA" id="ARBA00014628"/>
    </source>
</evidence>
<organism evidence="12 15">
    <name type="scientific">Elizabethkingia ursingii</name>
    <dbReference type="NCBI Taxonomy" id="1756150"/>
    <lineage>
        <taxon>Bacteria</taxon>
        <taxon>Pseudomonadati</taxon>
        <taxon>Bacteroidota</taxon>
        <taxon>Flavobacteriia</taxon>
        <taxon>Flavobacteriales</taxon>
        <taxon>Weeksellaceae</taxon>
        <taxon>Elizabethkingia</taxon>
    </lineage>
</organism>
<dbReference type="CDD" id="cd03124">
    <property type="entry name" value="alpha_CA_prokaryotic_like"/>
    <property type="match status" value="1"/>
</dbReference>
<evidence type="ECO:0000259" key="11">
    <source>
        <dbReference type="PROSITE" id="PS51144"/>
    </source>
</evidence>
<evidence type="ECO:0000313" key="12">
    <source>
        <dbReference type="EMBL" id="OPB78935.1"/>
    </source>
</evidence>
<evidence type="ECO:0000256" key="8">
    <source>
        <dbReference type="ARBA" id="ARBA00023239"/>
    </source>
</evidence>
<dbReference type="PROSITE" id="PS51144">
    <property type="entry name" value="ALPHA_CA_2"/>
    <property type="match status" value="1"/>
</dbReference>
<keyword evidence="6 10" id="KW-0479">Metal-binding</keyword>
<keyword evidence="8 10" id="KW-0456">Lyase</keyword>
<dbReference type="KEGG" id="ego:BBD34_14725"/>
<dbReference type="EMBL" id="MBDS01000004">
    <property type="protein sequence ID" value="OPB91633.1"/>
    <property type="molecule type" value="Genomic_DNA"/>
</dbReference>
<dbReference type="PANTHER" id="PTHR18952:SF265">
    <property type="entry name" value="CARBONIC ANHYDRASE"/>
    <property type="match status" value="1"/>
</dbReference>
<dbReference type="GO" id="GO:0008270">
    <property type="term" value="F:zinc ion binding"/>
    <property type="evidence" value="ECO:0007669"/>
    <property type="project" value="UniProtKB-UniRule"/>
</dbReference>
<protein>
    <recommendedName>
        <fullName evidence="5 10">Carbonic anhydrase</fullName>
        <ecNumber evidence="4 10">4.2.1.1</ecNumber>
    </recommendedName>
</protein>
<comment type="cofactor">
    <cofactor evidence="1 10">
        <name>Zn(2+)</name>
        <dbReference type="ChEBI" id="CHEBI:29105"/>
    </cofactor>
</comment>
<evidence type="ECO:0000313" key="14">
    <source>
        <dbReference type="Proteomes" id="UP000190016"/>
    </source>
</evidence>
<dbReference type="Pfam" id="PF00194">
    <property type="entry name" value="Carb_anhydrase"/>
    <property type="match status" value="1"/>
</dbReference>
<dbReference type="InterPro" id="IPR018338">
    <property type="entry name" value="Carbonic_anhydrase_a-class_CS"/>
</dbReference>
<comment type="caution">
    <text evidence="12">The sequence shown here is derived from an EMBL/GenBank/DDBJ whole genome shotgun (WGS) entry which is preliminary data.</text>
</comment>
<keyword evidence="7 10" id="KW-0862">Zinc</keyword>
<comment type="catalytic activity">
    <reaction evidence="9 10">
        <text>hydrogencarbonate + H(+) = CO2 + H2O</text>
        <dbReference type="Rhea" id="RHEA:10748"/>
        <dbReference type="ChEBI" id="CHEBI:15377"/>
        <dbReference type="ChEBI" id="CHEBI:15378"/>
        <dbReference type="ChEBI" id="CHEBI:16526"/>
        <dbReference type="ChEBI" id="CHEBI:17544"/>
        <dbReference type="EC" id="4.2.1.1"/>
    </reaction>
</comment>
<dbReference type="InterPro" id="IPR041891">
    <property type="entry name" value="Alpha_CA_prokaryot-like"/>
</dbReference>
<reference evidence="12 15" key="1">
    <citation type="submission" date="2016-06" db="EMBL/GenBank/DDBJ databases">
        <authorList>
            <person name="Nicholson A.C."/>
        </authorList>
    </citation>
    <scope>NUCLEOTIDE SEQUENCE [LARGE SCALE GENOMIC DNA]</scope>
    <source>
        <strain evidence="12 15">G4123</strain>
    </source>
</reference>
<accession>A0AAJ3TQM7</accession>
<evidence type="ECO:0000313" key="15">
    <source>
        <dbReference type="Proteomes" id="UP000190816"/>
    </source>
</evidence>
<dbReference type="PANTHER" id="PTHR18952">
    <property type="entry name" value="CARBONIC ANHYDRASE"/>
    <property type="match status" value="1"/>
</dbReference>
<dbReference type="InterPro" id="IPR001148">
    <property type="entry name" value="CA_dom"/>
</dbReference>
<evidence type="ECO:0000256" key="2">
    <source>
        <dbReference type="ARBA" id="ARBA00002904"/>
    </source>
</evidence>
<dbReference type="SMART" id="SM01057">
    <property type="entry name" value="Carb_anhydrase"/>
    <property type="match status" value="1"/>
</dbReference>
<dbReference type="SUPFAM" id="SSF51069">
    <property type="entry name" value="Carbonic anhydrase"/>
    <property type="match status" value="1"/>
</dbReference>
<dbReference type="RefSeq" id="WP_078404184.1">
    <property type="nucleotide sequence ID" value="NZ_CP016377.1"/>
</dbReference>
<dbReference type="EMBL" id="MAIC01000007">
    <property type="protein sequence ID" value="OPB78935.1"/>
    <property type="molecule type" value="Genomic_DNA"/>
</dbReference>
<feature type="domain" description="Alpha-carbonic anhydrase" evidence="11">
    <location>
        <begin position="20"/>
        <end position="245"/>
    </location>
</feature>
<evidence type="ECO:0000313" key="13">
    <source>
        <dbReference type="EMBL" id="OPB91633.1"/>
    </source>
</evidence>
<evidence type="ECO:0000256" key="9">
    <source>
        <dbReference type="ARBA" id="ARBA00048348"/>
    </source>
</evidence>
<evidence type="ECO:0000256" key="4">
    <source>
        <dbReference type="ARBA" id="ARBA00012925"/>
    </source>
</evidence>